<organism evidence="1">
    <name type="scientific">bioreactor metagenome</name>
    <dbReference type="NCBI Taxonomy" id="1076179"/>
    <lineage>
        <taxon>unclassified sequences</taxon>
        <taxon>metagenomes</taxon>
        <taxon>ecological metagenomes</taxon>
    </lineage>
</organism>
<name>A0A645CT70_9ZZZZ</name>
<evidence type="ECO:0000313" key="1">
    <source>
        <dbReference type="EMBL" id="MPM80300.1"/>
    </source>
</evidence>
<proteinExistence type="predicted"/>
<comment type="caution">
    <text evidence="1">The sequence shown here is derived from an EMBL/GenBank/DDBJ whole genome shotgun (WGS) entry which is preliminary data.</text>
</comment>
<reference evidence="1" key="1">
    <citation type="submission" date="2019-08" db="EMBL/GenBank/DDBJ databases">
        <authorList>
            <person name="Kucharzyk K."/>
            <person name="Murdoch R.W."/>
            <person name="Higgins S."/>
            <person name="Loffler F."/>
        </authorList>
    </citation>
    <scope>NUCLEOTIDE SEQUENCE</scope>
</reference>
<dbReference type="EMBL" id="VSSQ01029959">
    <property type="protein sequence ID" value="MPM80300.1"/>
    <property type="molecule type" value="Genomic_DNA"/>
</dbReference>
<dbReference type="AlphaFoldDB" id="A0A645CT70"/>
<protein>
    <submittedName>
        <fullName evidence="1">Uncharacterized protein</fullName>
    </submittedName>
</protein>
<accession>A0A645CT70</accession>
<gene>
    <name evidence="1" type="ORF">SDC9_127347</name>
</gene>
<sequence length="188" mass="21064">MLGEQRHLAERRQRVDVFALIAAELRTHHQQRAAECVDVAGHRRTGLGDLGGLVADRAEDRGRLVRDPAHRAQIDQLDRVAHLHEVVGFEIAVQQAVLVEVGECRQDLDQIGERPVDRQRIVASLVGRLPLLQQVGDGAARHVLHDDVAGVGVLDEVVDLDDQWVLDRRQELLLRLRRGRRVVVGCVQ</sequence>